<feature type="region of interest" description="Disordered" evidence="1">
    <location>
        <begin position="63"/>
        <end position="86"/>
    </location>
</feature>
<dbReference type="Proteomes" id="UP000254762">
    <property type="component" value="Unassembled WGS sequence"/>
</dbReference>
<organism evidence="2 3">
    <name type="scientific">Salmonella enterica subsp. arizonae</name>
    <dbReference type="NCBI Taxonomy" id="59203"/>
    <lineage>
        <taxon>Bacteria</taxon>
        <taxon>Pseudomonadati</taxon>
        <taxon>Pseudomonadota</taxon>
        <taxon>Gammaproteobacteria</taxon>
        <taxon>Enterobacterales</taxon>
        <taxon>Enterobacteriaceae</taxon>
        <taxon>Salmonella</taxon>
    </lineage>
</organism>
<name>A0A379STZ4_SALER</name>
<feature type="compositionally biased region" description="Acidic residues" evidence="1">
    <location>
        <begin position="71"/>
        <end position="80"/>
    </location>
</feature>
<protein>
    <submittedName>
        <fullName evidence="2">Uncharacterized protein</fullName>
    </submittedName>
</protein>
<accession>A0A379STZ4</accession>
<proteinExistence type="predicted"/>
<evidence type="ECO:0000313" key="3">
    <source>
        <dbReference type="Proteomes" id="UP000254762"/>
    </source>
</evidence>
<dbReference type="AlphaFoldDB" id="A0A379STZ4"/>
<evidence type="ECO:0000256" key="1">
    <source>
        <dbReference type="SAM" id="MobiDB-lite"/>
    </source>
</evidence>
<gene>
    <name evidence="2" type="ORF">NCTC7304_02323</name>
</gene>
<reference evidence="2 3" key="1">
    <citation type="submission" date="2018-06" db="EMBL/GenBank/DDBJ databases">
        <authorList>
            <consortium name="Pathogen Informatics"/>
            <person name="Doyle S."/>
        </authorList>
    </citation>
    <scope>NUCLEOTIDE SEQUENCE [LARGE SCALE GENOMIC DNA]</scope>
    <source>
        <strain evidence="2 3">NCTC7304</strain>
    </source>
</reference>
<dbReference type="EMBL" id="UGXD01000002">
    <property type="protein sequence ID" value="SUG32867.1"/>
    <property type="molecule type" value="Genomic_DNA"/>
</dbReference>
<evidence type="ECO:0000313" key="2">
    <source>
        <dbReference type="EMBL" id="SUG32867.1"/>
    </source>
</evidence>
<sequence length="86" mass="10181">MVNKNLVYVWGINHWRNISSYRSRIDLKNHIYQFIKLNACELTLRLSRIYSFLWDHDHTNTVKQSGQNEELQGEGDEDEISSLVEA</sequence>